<evidence type="ECO:0000313" key="3">
    <source>
        <dbReference type="Proteomes" id="UP000652430"/>
    </source>
</evidence>
<dbReference type="InterPro" id="IPR005025">
    <property type="entry name" value="FMN_Rdtase-like_dom"/>
</dbReference>
<reference evidence="3" key="1">
    <citation type="journal article" date="2019" name="Int. J. Syst. Evol. Microbiol.">
        <title>The Global Catalogue of Microorganisms (GCM) 10K type strain sequencing project: providing services to taxonomists for standard genome sequencing and annotation.</title>
        <authorList>
            <consortium name="The Broad Institute Genomics Platform"/>
            <consortium name="The Broad Institute Genome Sequencing Center for Infectious Disease"/>
            <person name="Wu L."/>
            <person name="Ma J."/>
        </authorList>
    </citation>
    <scope>NUCLEOTIDE SEQUENCE [LARGE SCALE GENOMIC DNA]</scope>
    <source>
        <strain evidence="3">CGMCC 1.8957</strain>
    </source>
</reference>
<dbReference type="Proteomes" id="UP000652430">
    <property type="component" value="Unassembled WGS sequence"/>
</dbReference>
<organism evidence="2 3">
    <name type="scientific">Sphingomonas glacialis</name>
    <dbReference type="NCBI Taxonomy" id="658225"/>
    <lineage>
        <taxon>Bacteria</taxon>
        <taxon>Pseudomonadati</taxon>
        <taxon>Pseudomonadota</taxon>
        <taxon>Alphaproteobacteria</taxon>
        <taxon>Sphingomonadales</taxon>
        <taxon>Sphingomonadaceae</taxon>
        <taxon>Sphingomonas</taxon>
    </lineage>
</organism>
<evidence type="ECO:0000313" key="2">
    <source>
        <dbReference type="EMBL" id="GHH06869.1"/>
    </source>
</evidence>
<dbReference type="PANTHER" id="PTHR30543">
    <property type="entry name" value="CHROMATE REDUCTASE"/>
    <property type="match status" value="1"/>
</dbReference>
<dbReference type="Pfam" id="PF03358">
    <property type="entry name" value="FMN_red"/>
    <property type="match status" value="1"/>
</dbReference>
<dbReference type="PANTHER" id="PTHR30543:SF21">
    <property type="entry name" value="NAD(P)H-DEPENDENT FMN REDUCTASE LOT6"/>
    <property type="match status" value="1"/>
</dbReference>
<dbReference type="EMBL" id="BNAQ01000001">
    <property type="protein sequence ID" value="GHH06869.1"/>
    <property type="molecule type" value="Genomic_DNA"/>
</dbReference>
<sequence length="192" mass="19988">MSVRRKRIVGIGGTLRAGSSSERLVRAVLSACADAGAETTLFDGAALARFGHFNVEDTACTDEQRAFVESVRAADGLVLGTPGYHGGVSGLVKNAIDLLEDLRGDTRPYFEGRPVGLIVSAAGWQAGGVTLSALRGIVHAMRGWPTPIGIAINSVEQRPFDANGDLVDAGIDSAVSAQARQIMTFALEAHAA</sequence>
<dbReference type="SUPFAM" id="SSF52218">
    <property type="entry name" value="Flavoproteins"/>
    <property type="match status" value="1"/>
</dbReference>
<feature type="domain" description="NADPH-dependent FMN reductase-like" evidence="1">
    <location>
        <begin position="7"/>
        <end position="148"/>
    </location>
</feature>
<name>A0ABQ3L7E8_9SPHN</name>
<dbReference type="InterPro" id="IPR050712">
    <property type="entry name" value="NAD(P)H-dep_reductase"/>
</dbReference>
<gene>
    <name evidence="2" type="ORF">GCM10008023_00290</name>
</gene>
<keyword evidence="3" id="KW-1185">Reference proteome</keyword>
<dbReference type="RefSeq" id="WP_189674620.1">
    <property type="nucleotide sequence ID" value="NZ_BNAQ01000001.1"/>
</dbReference>
<dbReference type="InterPro" id="IPR029039">
    <property type="entry name" value="Flavoprotein-like_sf"/>
</dbReference>
<evidence type="ECO:0000259" key="1">
    <source>
        <dbReference type="Pfam" id="PF03358"/>
    </source>
</evidence>
<proteinExistence type="predicted"/>
<comment type="caution">
    <text evidence="2">The sequence shown here is derived from an EMBL/GenBank/DDBJ whole genome shotgun (WGS) entry which is preliminary data.</text>
</comment>
<accession>A0ABQ3L7E8</accession>
<protein>
    <submittedName>
        <fullName evidence="2">NADPH-dependent oxidoreductase</fullName>
    </submittedName>
</protein>
<dbReference type="Gene3D" id="3.40.50.360">
    <property type="match status" value="1"/>
</dbReference>